<keyword evidence="2" id="KW-1185">Reference proteome</keyword>
<proteinExistence type="predicted"/>
<gene>
    <name evidence="1" type="ORF">CRENPOLYSF1_330054</name>
</gene>
<name>A0A1R4H9B5_9GAMM</name>
<dbReference type="AlphaFoldDB" id="A0A1R4H9B5"/>
<accession>A0A1R4H9B5</accession>
<sequence>MSFNEKNWKLLQQGFMLTLLNIFLVKNNAKILKNMTYSNVK</sequence>
<evidence type="ECO:0000313" key="1">
    <source>
        <dbReference type="EMBL" id="SJM92776.1"/>
    </source>
</evidence>
<dbReference type="EMBL" id="FUKI01000108">
    <property type="protein sequence ID" value="SJM92776.1"/>
    <property type="molecule type" value="Genomic_DNA"/>
</dbReference>
<evidence type="ECO:0000313" key="2">
    <source>
        <dbReference type="Proteomes" id="UP000195667"/>
    </source>
</evidence>
<dbReference type="Proteomes" id="UP000195667">
    <property type="component" value="Unassembled WGS sequence"/>
</dbReference>
<protein>
    <submittedName>
        <fullName evidence="1">Uncharacterized protein</fullName>
    </submittedName>
</protein>
<reference evidence="2" key="1">
    <citation type="submission" date="2017-02" db="EMBL/GenBank/DDBJ databases">
        <authorList>
            <person name="Daims H."/>
        </authorList>
    </citation>
    <scope>NUCLEOTIDE SEQUENCE [LARGE SCALE GENOMIC DNA]</scope>
</reference>
<organism evidence="1 2">
    <name type="scientific">Crenothrix polyspora</name>
    <dbReference type="NCBI Taxonomy" id="360316"/>
    <lineage>
        <taxon>Bacteria</taxon>
        <taxon>Pseudomonadati</taxon>
        <taxon>Pseudomonadota</taxon>
        <taxon>Gammaproteobacteria</taxon>
        <taxon>Methylococcales</taxon>
        <taxon>Crenotrichaceae</taxon>
        <taxon>Crenothrix</taxon>
    </lineage>
</organism>